<proteinExistence type="predicted"/>
<feature type="non-terminal residue" evidence="1">
    <location>
        <position position="1"/>
    </location>
</feature>
<dbReference type="AlphaFoldDB" id="A0A371I867"/>
<evidence type="ECO:0000313" key="1">
    <source>
        <dbReference type="EMBL" id="RDY11240.1"/>
    </source>
</evidence>
<keyword evidence="2" id="KW-1185">Reference proteome</keyword>
<comment type="caution">
    <text evidence="1">The sequence shown here is derived from an EMBL/GenBank/DDBJ whole genome shotgun (WGS) entry which is preliminary data.</text>
</comment>
<reference evidence="1" key="1">
    <citation type="submission" date="2018-05" db="EMBL/GenBank/DDBJ databases">
        <title>Draft genome of Mucuna pruriens seed.</title>
        <authorList>
            <person name="Nnadi N.E."/>
            <person name="Vos R."/>
            <person name="Hasami M.H."/>
            <person name="Devisetty U.K."/>
            <person name="Aguiy J.C."/>
        </authorList>
    </citation>
    <scope>NUCLEOTIDE SEQUENCE [LARGE SCALE GENOMIC DNA]</scope>
    <source>
        <strain evidence="1">JCA_2017</strain>
    </source>
</reference>
<dbReference type="SUPFAM" id="SSF56672">
    <property type="entry name" value="DNA/RNA polymerases"/>
    <property type="match status" value="1"/>
</dbReference>
<dbReference type="Proteomes" id="UP000257109">
    <property type="component" value="Unassembled WGS sequence"/>
</dbReference>
<gene>
    <name evidence="1" type="ORF">CR513_04135</name>
</gene>
<sequence length="125" mass="14668">MHPLDKKTTFMIKTTNYYCKVIPFGSKNADAIIQRLNDRILTISNHCVHLKELFKTINYNLKLNVEKYLFGSKFLGFIFIHMGIKINLDKDLIIFNMKSLLVIENFLSSNARRKMINSLDWKNVP</sequence>
<dbReference type="InterPro" id="IPR043502">
    <property type="entry name" value="DNA/RNA_pol_sf"/>
</dbReference>
<organism evidence="1 2">
    <name type="scientific">Mucuna pruriens</name>
    <name type="common">Velvet bean</name>
    <name type="synonym">Dolichos pruriens</name>
    <dbReference type="NCBI Taxonomy" id="157652"/>
    <lineage>
        <taxon>Eukaryota</taxon>
        <taxon>Viridiplantae</taxon>
        <taxon>Streptophyta</taxon>
        <taxon>Embryophyta</taxon>
        <taxon>Tracheophyta</taxon>
        <taxon>Spermatophyta</taxon>
        <taxon>Magnoliopsida</taxon>
        <taxon>eudicotyledons</taxon>
        <taxon>Gunneridae</taxon>
        <taxon>Pentapetalae</taxon>
        <taxon>rosids</taxon>
        <taxon>fabids</taxon>
        <taxon>Fabales</taxon>
        <taxon>Fabaceae</taxon>
        <taxon>Papilionoideae</taxon>
        <taxon>50 kb inversion clade</taxon>
        <taxon>NPAAA clade</taxon>
        <taxon>indigoferoid/millettioid clade</taxon>
        <taxon>Phaseoleae</taxon>
        <taxon>Mucuna</taxon>
    </lineage>
</organism>
<dbReference type="EMBL" id="QJKJ01000680">
    <property type="protein sequence ID" value="RDY11240.1"/>
    <property type="molecule type" value="Genomic_DNA"/>
</dbReference>
<accession>A0A371I867</accession>
<protein>
    <submittedName>
        <fullName evidence="1">Uncharacterized protein</fullName>
    </submittedName>
</protein>
<name>A0A371I867_MUCPR</name>
<evidence type="ECO:0000313" key="2">
    <source>
        <dbReference type="Proteomes" id="UP000257109"/>
    </source>
</evidence>